<accession>A0A7L5DSJ1</accession>
<dbReference type="Proteomes" id="UP000501128">
    <property type="component" value="Chromosome"/>
</dbReference>
<evidence type="ECO:0000313" key="2">
    <source>
        <dbReference type="EMBL" id="QJD78947.1"/>
    </source>
</evidence>
<feature type="compositionally biased region" description="Basic and acidic residues" evidence="1">
    <location>
        <begin position="60"/>
        <end position="77"/>
    </location>
</feature>
<reference evidence="2 3" key="1">
    <citation type="submission" date="2020-04" db="EMBL/GenBank/DDBJ databases">
        <title>Genome sequencing of novel species.</title>
        <authorList>
            <person name="Heo J."/>
            <person name="Kim S.-J."/>
            <person name="Kim J.-S."/>
            <person name="Hong S.-B."/>
            <person name="Kwon S.-W."/>
        </authorList>
    </citation>
    <scope>NUCLEOTIDE SEQUENCE [LARGE SCALE GENOMIC DNA]</scope>
    <source>
        <strain evidence="2 3">CJU-R4</strain>
    </source>
</reference>
<feature type="region of interest" description="Disordered" evidence="1">
    <location>
        <begin position="1"/>
        <end position="153"/>
    </location>
</feature>
<dbReference type="KEGG" id="srho:HH216_11310"/>
<dbReference type="RefSeq" id="WP_169550914.1">
    <property type="nucleotide sequence ID" value="NZ_CP051677.1"/>
</dbReference>
<organism evidence="2 3">
    <name type="scientific">Spirosoma rhododendri</name>
    <dbReference type="NCBI Taxonomy" id="2728024"/>
    <lineage>
        <taxon>Bacteria</taxon>
        <taxon>Pseudomonadati</taxon>
        <taxon>Bacteroidota</taxon>
        <taxon>Cytophagia</taxon>
        <taxon>Cytophagales</taxon>
        <taxon>Cytophagaceae</taxon>
        <taxon>Spirosoma</taxon>
    </lineage>
</organism>
<sequence>MATKTDKTADKPKSDTPKKKAAKNYDKPELREKLKEEITAGDKGGKPGQWSARKAQLLTHEYEKAGGGYLDDKRTESQQHLSTWTKEEWQTSDGKPADREGGTTRYLPKEAWDELSPAEKKATNAKKQAGSKEGKQFVDNTAKAKSARKKAEK</sequence>
<gene>
    <name evidence="2" type="ORF">HH216_11310</name>
</gene>
<protein>
    <recommendedName>
        <fullName evidence="4">DUF5872 domain-containing protein</fullName>
    </recommendedName>
</protein>
<name>A0A7L5DSJ1_9BACT</name>
<dbReference type="EMBL" id="CP051677">
    <property type="protein sequence ID" value="QJD78947.1"/>
    <property type="molecule type" value="Genomic_DNA"/>
</dbReference>
<evidence type="ECO:0000313" key="3">
    <source>
        <dbReference type="Proteomes" id="UP000501128"/>
    </source>
</evidence>
<evidence type="ECO:0008006" key="4">
    <source>
        <dbReference type="Google" id="ProtNLM"/>
    </source>
</evidence>
<keyword evidence="3" id="KW-1185">Reference proteome</keyword>
<feature type="compositionally biased region" description="Basic and acidic residues" evidence="1">
    <location>
        <begin position="85"/>
        <end position="122"/>
    </location>
</feature>
<evidence type="ECO:0000256" key="1">
    <source>
        <dbReference type="SAM" id="MobiDB-lite"/>
    </source>
</evidence>
<feature type="compositionally biased region" description="Basic and acidic residues" evidence="1">
    <location>
        <begin position="1"/>
        <end position="45"/>
    </location>
</feature>
<proteinExistence type="predicted"/>
<dbReference type="AlphaFoldDB" id="A0A7L5DSJ1"/>